<keyword evidence="1" id="KW-0472">Membrane</keyword>
<organism evidence="2 3">
    <name type="scientific">Panagrellus redivivus</name>
    <name type="common">Microworm</name>
    <dbReference type="NCBI Taxonomy" id="6233"/>
    <lineage>
        <taxon>Eukaryota</taxon>
        <taxon>Metazoa</taxon>
        <taxon>Ecdysozoa</taxon>
        <taxon>Nematoda</taxon>
        <taxon>Chromadorea</taxon>
        <taxon>Rhabditida</taxon>
        <taxon>Tylenchina</taxon>
        <taxon>Panagrolaimomorpha</taxon>
        <taxon>Panagrolaimoidea</taxon>
        <taxon>Panagrolaimidae</taxon>
        <taxon>Panagrellus</taxon>
    </lineage>
</organism>
<evidence type="ECO:0000256" key="1">
    <source>
        <dbReference type="SAM" id="Phobius"/>
    </source>
</evidence>
<dbReference type="Proteomes" id="UP000492821">
    <property type="component" value="Unassembled WGS sequence"/>
</dbReference>
<feature type="transmembrane region" description="Helical" evidence="1">
    <location>
        <begin position="120"/>
        <end position="141"/>
    </location>
</feature>
<dbReference type="SUPFAM" id="SSF81321">
    <property type="entry name" value="Family A G protein-coupled receptor-like"/>
    <property type="match status" value="1"/>
</dbReference>
<feature type="transmembrane region" description="Helical" evidence="1">
    <location>
        <begin position="239"/>
        <end position="256"/>
    </location>
</feature>
<dbReference type="Gene3D" id="1.20.1070.10">
    <property type="entry name" value="Rhodopsin 7-helix transmembrane proteins"/>
    <property type="match status" value="1"/>
</dbReference>
<protein>
    <submittedName>
        <fullName evidence="3">G_PROTEIN_RECEP_F1_2 domain-containing protein</fullName>
    </submittedName>
</protein>
<reference evidence="3" key="2">
    <citation type="submission" date="2020-10" db="UniProtKB">
        <authorList>
            <consortium name="WormBaseParasite"/>
        </authorList>
    </citation>
    <scope>IDENTIFICATION</scope>
</reference>
<reference evidence="2" key="1">
    <citation type="journal article" date="2013" name="Genetics">
        <title>The draft genome and transcriptome of Panagrellus redivivus are shaped by the harsh demands of a free-living lifestyle.</title>
        <authorList>
            <person name="Srinivasan J."/>
            <person name="Dillman A.R."/>
            <person name="Macchietto M.G."/>
            <person name="Heikkinen L."/>
            <person name="Lakso M."/>
            <person name="Fracchia K.M."/>
            <person name="Antoshechkin I."/>
            <person name="Mortazavi A."/>
            <person name="Wong G."/>
            <person name="Sternberg P.W."/>
        </authorList>
    </citation>
    <scope>NUCLEOTIDE SEQUENCE [LARGE SCALE GENOMIC DNA]</scope>
    <source>
        <strain evidence="2">MT8872</strain>
    </source>
</reference>
<dbReference type="InterPro" id="IPR019424">
    <property type="entry name" value="7TM_GPCR_Srsx"/>
</dbReference>
<name>A0A7E4W1B3_PANRE</name>
<dbReference type="Pfam" id="PF10320">
    <property type="entry name" value="7TM_GPCR_Srsx"/>
    <property type="match status" value="1"/>
</dbReference>
<keyword evidence="1" id="KW-0812">Transmembrane</keyword>
<keyword evidence="1" id="KW-1133">Transmembrane helix</keyword>
<dbReference type="WBParaSite" id="Pan_g5356.t1">
    <property type="protein sequence ID" value="Pan_g5356.t1"/>
    <property type="gene ID" value="Pan_g5356"/>
</dbReference>
<evidence type="ECO:0000313" key="2">
    <source>
        <dbReference type="Proteomes" id="UP000492821"/>
    </source>
</evidence>
<feature type="transmembrane region" description="Helical" evidence="1">
    <location>
        <begin position="25"/>
        <end position="46"/>
    </location>
</feature>
<accession>A0A7E4W1B3</accession>
<evidence type="ECO:0000313" key="3">
    <source>
        <dbReference type="WBParaSite" id="Pan_g5356.t1"/>
    </source>
</evidence>
<keyword evidence="2" id="KW-1185">Reference proteome</keyword>
<proteinExistence type="predicted"/>
<sequence>MESEFRNATLKTIADYPNSMEAYVFNIYVIPICLAISNLAVLAGVFTEALDRLALYNSVLETMQIPIVSSRDCLMLNVILQVIGDLWTPIIEILMGVERFTAVWFPAFFRAFFAPHPKRLIGLTVILTFIILAIPSAITIISPTPDVKYQCGRKAALSDTFGLIDYSFNVIGYSSAFILNVLAAIRASFVRQSAKTMSKIRSYTIISFLSTLLISTPNLVSTLDALDIHIPNDIRRPTVVMTGLNSAVLFFVYLIFNVQYRLRFFEIATLMCPRKLRVHYVSSDAGAKTVMPTRGNSTSTRIFTTTATTIR</sequence>
<feature type="transmembrane region" description="Helical" evidence="1">
    <location>
        <begin position="202"/>
        <end position="219"/>
    </location>
</feature>
<feature type="transmembrane region" description="Helical" evidence="1">
    <location>
        <begin position="170"/>
        <end position="190"/>
    </location>
</feature>
<dbReference type="AlphaFoldDB" id="A0A7E4W1B3"/>